<accession>A0ACC1CHB4</accession>
<protein>
    <submittedName>
        <fullName evidence="1">Uncharacterized protein</fullName>
    </submittedName>
</protein>
<evidence type="ECO:0000313" key="2">
    <source>
        <dbReference type="Proteomes" id="UP000824533"/>
    </source>
</evidence>
<keyword evidence="2" id="KW-1185">Reference proteome</keyword>
<dbReference type="EMBL" id="CM034412">
    <property type="protein sequence ID" value="KAJ0170886.1"/>
    <property type="molecule type" value="Genomic_DNA"/>
</dbReference>
<dbReference type="Proteomes" id="UP000824533">
    <property type="component" value="Linkage Group LG26"/>
</dbReference>
<comment type="caution">
    <text evidence="1">The sequence shown here is derived from an EMBL/GenBank/DDBJ whole genome shotgun (WGS) entry which is preliminary data.</text>
</comment>
<gene>
    <name evidence="1" type="ORF">K1T71_013658</name>
</gene>
<evidence type="ECO:0000313" key="1">
    <source>
        <dbReference type="EMBL" id="KAJ0170886.1"/>
    </source>
</evidence>
<proteinExistence type="predicted"/>
<organism evidence="1 2">
    <name type="scientific">Dendrolimus kikuchii</name>
    <dbReference type="NCBI Taxonomy" id="765133"/>
    <lineage>
        <taxon>Eukaryota</taxon>
        <taxon>Metazoa</taxon>
        <taxon>Ecdysozoa</taxon>
        <taxon>Arthropoda</taxon>
        <taxon>Hexapoda</taxon>
        <taxon>Insecta</taxon>
        <taxon>Pterygota</taxon>
        <taxon>Neoptera</taxon>
        <taxon>Endopterygota</taxon>
        <taxon>Lepidoptera</taxon>
        <taxon>Glossata</taxon>
        <taxon>Ditrysia</taxon>
        <taxon>Bombycoidea</taxon>
        <taxon>Lasiocampidae</taxon>
        <taxon>Dendrolimus</taxon>
    </lineage>
</organism>
<reference evidence="1 2" key="1">
    <citation type="journal article" date="2021" name="Front. Genet.">
        <title>Chromosome-Level Genome Assembly Reveals Significant Gene Expansion in the Toll and IMD Signaling Pathways of Dendrolimus kikuchii.</title>
        <authorList>
            <person name="Zhou J."/>
            <person name="Wu P."/>
            <person name="Xiong Z."/>
            <person name="Liu N."/>
            <person name="Zhao N."/>
            <person name="Ji M."/>
            <person name="Qiu Y."/>
            <person name="Yang B."/>
        </authorList>
    </citation>
    <scope>NUCLEOTIDE SEQUENCE [LARGE SCALE GENOMIC DNA]</scope>
    <source>
        <strain evidence="1">Ann1</strain>
    </source>
</reference>
<name>A0ACC1CHB4_9NEOP</name>
<sequence>MCPERKTALIARELDKYNIDIAALTETHLSDCGELSENQGGYTYYWIGKPSTERASSGVGFAIKTSLAQTLTEKPKGITDRLMTLKLHTSANKFLHLITAYSPTMMYSDEAKFQFYDDLRSVLQGIPASDKIVLMGDFNARVGTEHNIWKDVLGRHGVGKCNSNGELLLSLCAEFNLSITNTYFRLSEKYKTSWMHPRSKHWHLIDYIIVRRADLKDVLITRAMRGALGWTDHRLIRSKVCLYYKPPRRAKHIVPTRMAFAKLVNSETVQKCFHSEFSTKTFEKEVSIEEHWHNLSQLLYDVAQRVVGKTSKKNQDWFDESDPEIMKLINNSRRVLQDPSSTAQQKALQHELKSKVRELKDRWWTMKALELQHLADTKQSGLFFESLKSIFGPKYKKYSPIYNRDKSRQLTDHNEVLNRWSEHFSDILNPPSHGVDLAYIDSLEALPISSELDKEPTFEEFVFAVNKLKNGKATGLDTLPAELYKYGGECVQKSLFELITRIWQSGVVPQEWKDATICKLYKGKGDSSDCGSYRGIALLSAAGKVLAHIINQRLSALSERILSESQCGFRPGRGTVDAIFVVKQLQEKCLEQHRSLNMCFVDLEKAFDRVPRSALWTVLSKAGCPDKLLLLIRQFHDGMTARVQHENDLTSHISVTSGVKQGCVMAPTLFAVYFAAVLKHSYNEPIGQIILSVRCGKSVFDLSRFRAKRSVQELSLLDVLYADDVCLMANDVSSLQMFLDNLDRSCRRFGLVISVSKSQVLKQPARGTTSDPTPIYLGGRTLEEVSSFKYLGSSVRTDNKLETEISSRIARAAASFGKLRHRVWDSHDIRLRTKISVYKAIILPILLYATETWCLYKADIGRLDSFHIKCLRSILHVKWQDRISSTEVLRRTKLSGIEAMLIQRQLRWCGHVVRMKDTRMPKAVFYSQLKDGKRKSGGQFLRYRDVLKRHLSACDIPSDGWEDLALQRREWRNSIDKAVAAFETQRVEHSDEQRLIKKNRPKIAYNYTYDSSGRLYCAPCKRLFKTKFGFASHLRSHSRT</sequence>